<proteinExistence type="predicted"/>
<protein>
    <submittedName>
        <fullName evidence="1">Uncharacterized protein</fullName>
    </submittedName>
</protein>
<accession>A0A5E8CIT4</accession>
<organism evidence="1">
    <name type="scientific">seawater metagenome</name>
    <dbReference type="NCBI Taxonomy" id="1561972"/>
    <lineage>
        <taxon>unclassified sequences</taxon>
        <taxon>metagenomes</taxon>
        <taxon>ecological metagenomes</taxon>
    </lineage>
</organism>
<gene>
    <name evidence="1" type="ORF">CPAV1605_1041</name>
</gene>
<reference evidence="1" key="1">
    <citation type="submission" date="2019-09" db="EMBL/GenBank/DDBJ databases">
        <authorList>
            <person name="Needham M D."/>
        </authorList>
    </citation>
    <scope>NUCLEOTIDE SEQUENCE</scope>
</reference>
<sequence>MINLKQILIYSQLLIFASANSCNFDSVAYCGHIPGIVDQLEIKHIDNNSYDITAEVLGSKQECVNETLLCSNNTINYPTDSKDCLKAEFDKYNLEVKMNYDSKLNLIDVDASYLNFKLKEC</sequence>
<dbReference type="AlphaFoldDB" id="A0A5E8CIT4"/>
<evidence type="ECO:0000313" key="1">
    <source>
        <dbReference type="EMBL" id="VVU95293.1"/>
    </source>
</evidence>
<dbReference type="EMBL" id="CABVLZ010000004">
    <property type="protein sequence ID" value="VVU95293.1"/>
    <property type="molecule type" value="Genomic_DNA"/>
</dbReference>
<name>A0A5E8CIT4_9ZZZZ</name>